<keyword evidence="4 5" id="KW-0472">Membrane</keyword>
<feature type="transmembrane region" description="Helical" evidence="5">
    <location>
        <begin position="42"/>
        <end position="63"/>
    </location>
</feature>
<dbReference type="RefSeq" id="WP_310425257.1">
    <property type="nucleotide sequence ID" value="NZ_JAVDYC010000001.1"/>
</dbReference>
<evidence type="ECO:0000256" key="3">
    <source>
        <dbReference type="ARBA" id="ARBA00022989"/>
    </source>
</evidence>
<dbReference type="Proteomes" id="UP001183629">
    <property type="component" value="Unassembled WGS sequence"/>
</dbReference>
<evidence type="ECO:0008006" key="8">
    <source>
        <dbReference type="Google" id="ProtNLM"/>
    </source>
</evidence>
<sequence length="118" mass="12003">MNVYYCAIGVITVAANAGIAVADLVKANFVVANSAEVKVPSAWLPFLAALKLAGAAGLLMGMLGWEPIGLAAATGLVLFFIGAIVAHIRAGVYHNIAFPAAYLILATAALALSIADSY</sequence>
<dbReference type="Pfam" id="PF13564">
    <property type="entry name" value="DoxX_2"/>
    <property type="match status" value="1"/>
</dbReference>
<protein>
    <recommendedName>
        <fullName evidence="8">DoxX family protein</fullName>
    </recommendedName>
</protein>
<comment type="caution">
    <text evidence="6">The sequence shown here is derived from an EMBL/GenBank/DDBJ whole genome shotgun (WGS) entry which is preliminary data.</text>
</comment>
<evidence type="ECO:0000256" key="5">
    <source>
        <dbReference type="SAM" id="Phobius"/>
    </source>
</evidence>
<dbReference type="EMBL" id="JAVDYC010000001">
    <property type="protein sequence ID" value="MDR7327669.1"/>
    <property type="molecule type" value="Genomic_DNA"/>
</dbReference>
<dbReference type="InterPro" id="IPR032808">
    <property type="entry name" value="DoxX"/>
</dbReference>
<dbReference type="AlphaFoldDB" id="A0AAE3ZYP1"/>
<evidence type="ECO:0000256" key="2">
    <source>
        <dbReference type="ARBA" id="ARBA00022692"/>
    </source>
</evidence>
<feature type="transmembrane region" description="Helical" evidence="5">
    <location>
        <begin position="96"/>
        <end position="115"/>
    </location>
</feature>
<accession>A0AAE3ZYP1</accession>
<name>A0AAE3ZYP1_9ACTN</name>
<keyword evidence="2 5" id="KW-0812">Transmembrane</keyword>
<evidence type="ECO:0000313" key="6">
    <source>
        <dbReference type="EMBL" id="MDR7327669.1"/>
    </source>
</evidence>
<gene>
    <name evidence="6" type="ORF">J2S44_007919</name>
</gene>
<reference evidence="6 7" key="1">
    <citation type="submission" date="2023-07" db="EMBL/GenBank/DDBJ databases">
        <title>Sequencing the genomes of 1000 actinobacteria strains.</title>
        <authorList>
            <person name="Klenk H.-P."/>
        </authorList>
    </citation>
    <scope>NUCLEOTIDE SEQUENCE [LARGE SCALE GENOMIC DNA]</scope>
    <source>
        <strain evidence="6 7">DSM 44711</strain>
    </source>
</reference>
<dbReference type="GO" id="GO:0016020">
    <property type="term" value="C:membrane"/>
    <property type="evidence" value="ECO:0007669"/>
    <property type="project" value="UniProtKB-SubCell"/>
</dbReference>
<evidence type="ECO:0000256" key="4">
    <source>
        <dbReference type="ARBA" id="ARBA00023136"/>
    </source>
</evidence>
<evidence type="ECO:0000313" key="7">
    <source>
        <dbReference type="Proteomes" id="UP001183629"/>
    </source>
</evidence>
<proteinExistence type="predicted"/>
<keyword evidence="3 5" id="KW-1133">Transmembrane helix</keyword>
<keyword evidence="7" id="KW-1185">Reference proteome</keyword>
<evidence type="ECO:0000256" key="1">
    <source>
        <dbReference type="ARBA" id="ARBA00004141"/>
    </source>
</evidence>
<feature type="transmembrane region" description="Helical" evidence="5">
    <location>
        <begin position="70"/>
        <end position="90"/>
    </location>
</feature>
<organism evidence="6 7">
    <name type="scientific">Catenuloplanes niger</name>
    <dbReference type="NCBI Taxonomy" id="587534"/>
    <lineage>
        <taxon>Bacteria</taxon>
        <taxon>Bacillati</taxon>
        <taxon>Actinomycetota</taxon>
        <taxon>Actinomycetes</taxon>
        <taxon>Micromonosporales</taxon>
        <taxon>Micromonosporaceae</taxon>
        <taxon>Catenuloplanes</taxon>
    </lineage>
</organism>
<comment type="subcellular location">
    <subcellularLocation>
        <location evidence="1">Membrane</location>
        <topology evidence="1">Multi-pass membrane protein</topology>
    </subcellularLocation>
</comment>